<feature type="compositionally biased region" description="Polar residues" evidence="2">
    <location>
        <begin position="392"/>
        <end position="410"/>
    </location>
</feature>
<keyword evidence="1" id="KW-0175">Coiled coil</keyword>
<proteinExistence type="predicted"/>
<evidence type="ECO:0000256" key="2">
    <source>
        <dbReference type="SAM" id="MobiDB-lite"/>
    </source>
</evidence>
<evidence type="ECO:0000259" key="3">
    <source>
        <dbReference type="Pfam" id="PF00350"/>
    </source>
</evidence>
<evidence type="ECO:0000313" key="5">
    <source>
        <dbReference type="Proteomes" id="UP001334248"/>
    </source>
</evidence>
<accession>A0ABR0RHM9</accession>
<comment type="caution">
    <text evidence="4">The sequence shown here is derived from an EMBL/GenBank/DDBJ whole genome shotgun (WGS) entry which is preliminary data.</text>
</comment>
<feature type="coiled-coil region" evidence="1">
    <location>
        <begin position="453"/>
        <end position="491"/>
    </location>
</feature>
<gene>
    <name evidence="4" type="ORF">PMZ80_008089</name>
</gene>
<dbReference type="PANTHER" id="PTHR36681">
    <property type="entry name" value="NUCLEAR GTPASE, GERMINAL CENTER-ASSOCIATED, TANDEM DUPLICATE 3"/>
    <property type="match status" value="1"/>
</dbReference>
<organism evidence="4 5">
    <name type="scientific">Knufia obscura</name>
    <dbReference type="NCBI Taxonomy" id="1635080"/>
    <lineage>
        <taxon>Eukaryota</taxon>
        <taxon>Fungi</taxon>
        <taxon>Dikarya</taxon>
        <taxon>Ascomycota</taxon>
        <taxon>Pezizomycotina</taxon>
        <taxon>Eurotiomycetes</taxon>
        <taxon>Chaetothyriomycetidae</taxon>
        <taxon>Chaetothyriales</taxon>
        <taxon>Trichomeriaceae</taxon>
        <taxon>Knufia</taxon>
    </lineage>
</organism>
<dbReference type="GeneID" id="90001538"/>
<dbReference type="Pfam" id="PF00350">
    <property type="entry name" value="Dynamin_N"/>
    <property type="match status" value="1"/>
</dbReference>
<feature type="domain" description="Dynamin N-terminal" evidence="3">
    <location>
        <begin position="42"/>
        <end position="263"/>
    </location>
</feature>
<evidence type="ECO:0000256" key="1">
    <source>
        <dbReference type="SAM" id="Coils"/>
    </source>
</evidence>
<dbReference type="InterPro" id="IPR027417">
    <property type="entry name" value="P-loop_NTPase"/>
</dbReference>
<protein>
    <recommendedName>
        <fullName evidence="3">Dynamin N-terminal domain-containing protein</fullName>
    </recommendedName>
</protein>
<feature type="compositionally biased region" description="Polar residues" evidence="2">
    <location>
        <begin position="437"/>
        <end position="447"/>
    </location>
</feature>
<reference evidence="4 5" key="1">
    <citation type="journal article" date="2023" name="Res Sq">
        <title>Genomic and morphological characterization of Knufia obscura isolated from the Mars 2020 spacecraft assembly facility.</title>
        <authorList>
            <person name="Chander A.M."/>
            <person name="Teixeira M.M."/>
            <person name="Singh N.K."/>
            <person name="Williams M.P."/>
            <person name="Parker C.W."/>
            <person name="Leo P."/>
            <person name="Stajich J.E."/>
            <person name="Torok T."/>
            <person name="Tighe S."/>
            <person name="Mason C.E."/>
            <person name="Venkateswaran K."/>
        </authorList>
    </citation>
    <scope>NUCLEOTIDE SEQUENCE [LARGE SCALE GENOMIC DNA]</scope>
    <source>
        <strain evidence="4 5">CCFEE 5817</strain>
    </source>
</reference>
<dbReference type="PANTHER" id="PTHR36681:SF3">
    <property type="entry name" value="NUCLEAR GTPASE, GERMINAL CENTER-ASSOCIATED, TANDEM DUPLICATE 3"/>
    <property type="match status" value="1"/>
</dbReference>
<dbReference type="SUPFAM" id="SSF52540">
    <property type="entry name" value="P-loop containing nucleoside triphosphate hydrolases"/>
    <property type="match status" value="1"/>
</dbReference>
<dbReference type="Gene3D" id="3.40.50.300">
    <property type="entry name" value="P-loop containing nucleotide triphosphate hydrolases"/>
    <property type="match status" value="1"/>
</dbReference>
<dbReference type="EMBL" id="JAVHJV010000010">
    <property type="protein sequence ID" value="KAK5939709.1"/>
    <property type="molecule type" value="Genomic_DNA"/>
</dbReference>
<dbReference type="Proteomes" id="UP001334248">
    <property type="component" value="Unassembled WGS sequence"/>
</dbReference>
<keyword evidence="5" id="KW-1185">Reference proteome</keyword>
<sequence length="548" mass="60618">MSNLEKSNLEVKNGVKILDQLRTTLQRAPQTAITAPWLRQRKSSVINALLGEQQLIPTNCMRACTAVVTEISYNDRNESPYGTTIEFVSESEWRKELELLLSDVEGAAGSIYDEESEAGIAFSKIKAVYPTITAHNIGKVTVEQLMRVKKVAELLGCNLELQEETAIALYTSMKKFIDSKEKNASIGPGVDAENEFWPMIRRVKVYTKASVLATGSVLVDLPGVADSNAARSAVARKYLQNCTALWVVAPIIRAVDDKSARHLLGEGFKRQLQRDGTLNRMTFICSKTDEIVLGEVRGVLQQDAEFSEKIAPIDKGKADLDKDREALVESLTASRASIEALDNQNREAILMEKAYRDLRAMAAKGAVVYPPVLKPAAAASPSKRPRSDEDASPQTPKKSRTQQYLSQTYQFPLRRAASTAVPASPPADASPSRTTTGTYQQDTSKPQLTPAEVAKQLQELKELRAKIRDEKSELRKKKAEQMQALAELKRSMARFVSKNGSLACLHETNTLQATSEKTSLLVFKTFIVTMLRMMTISTLKQRSSMVES</sequence>
<dbReference type="RefSeq" id="XP_064727799.1">
    <property type="nucleotide sequence ID" value="XM_064876492.1"/>
</dbReference>
<dbReference type="InterPro" id="IPR045063">
    <property type="entry name" value="Dynamin_N"/>
</dbReference>
<name>A0ABR0RHM9_9EURO</name>
<feature type="compositionally biased region" description="Low complexity" evidence="2">
    <location>
        <begin position="414"/>
        <end position="436"/>
    </location>
</feature>
<feature type="region of interest" description="Disordered" evidence="2">
    <location>
        <begin position="376"/>
        <end position="448"/>
    </location>
</feature>
<evidence type="ECO:0000313" key="4">
    <source>
        <dbReference type="EMBL" id="KAK5939709.1"/>
    </source>
</evidence>